<reference evidence="5" key="1">
    <citation type="submission" date="2016-10" db="EMBL/GenBank/DDBJ databases">
        <authorList>
            <person name="Varghese N."/>
            <person name="Submissions S."/>
        </authorList>
    </citation>
    <scope>NUCLEOTIDE SEQUENCE [LARGE SCALE GENOMIC DNA]</scope>
    <source>
        <strain evidence="5">ATCC 35263</strain>
    </source>
</reference>
<evidence type="ECO:0000256" key="2">
    <source>
        <dbReference type="ARBA" id="ARBA00023008"/>
    </source>
</evidence>
<keyword evidence="1" id="KW-0479">Metal-binding</keyword>
<evidence type="ECO:0000256" key="1">
    <source>
        <dbReference type="ARBA" id="ARBA00022723"/>
    </source>
</evidence>
<dbReference type="SUPFAM" id="SSF49503">
    <property type="entry name" value="Cupredoxins"/>
    <property type="match status" value="1"/>
</dbReference>
<keyword evidence="2" id="KW-0186">Copper</keyword>
<gene>
    <name evidence="4" type="ORF">SAMN02745716_0492</name>
</gene>
<dbReference type="EMBL" id="FNWJ01000001">
    <property type="protein sequence ID" value="SEH10637.1"/>
    <property type="molecule type" value="Genomic_DNA"/>
</dbReference>
<organism evidence="4 5">
    <name type="scientific">Thermoleophilum album</name>
    <dbReference type="NCBI Taxonomy" id="29539"/>
    <lineage>
        <taxon>Bacteria</taxon>
        <taxon>Bacillati</taxon>
        <taxon>Actinomycetota</taxon>
        <taxon>Thermoleophilia</taxon>
        <taxon>Thermoleophilales</taxon>
        <taxon>Thermoleophilaceae</taxon>
        <taxon>Thermoleophilum</taxon>
    </lineage>
</organism>
<dbReference type="Proteomes" id="UP000222056">
    <property type="component" value="Unassembled WGS sequence"/>
</dbReference>
<keyword evidence="5" id="KW-1185">Reference proteome</keyword>
<dbReference type="Gene3D" id="2.60.40.420">
    <property type="entry name" value="Cupredoxins - blue copper proteins"/>
    <property type="match status" value="1"/>
</dbReference>
<dbReference type="InterPro" id="IPR000923">
    <property type="entry name" value="BlueCu_1"/>
</dbReference>
<evidence type="ECO:0000313" key="5">
    <source>
        <dbReference type="Proteomes" id="UP000222056"/>
    </source>
</evidence>
<dbReference type="STRING" id="29539.SAMN02745716_0492"/>
<evidence type="ECO:0000313" key="4">
    <source>
        <dbReference type="EMBL" id="SEH10637.1"/>
    </source>
</evidence>
<dbReference type="RefSeq" id="WP_143038542.1">
    <property type="nucleotide sequence ID" value="NZ_FNWJ01000001.1"/>
</dbReference>
<name>A0A1H6FII0_THEAL</name>
<feature type="domain" description="Blue (type 1) copper" evidence="3">
    <location>
        <begin position="52"/>
        <end position="128"/>
    </location>
</feature>
<dbReference type="GO" id="GO:0009055">
    <property type="term" value="F:electron transfer activity"/>
    <property type="evidence" value="ECO:0007669"/>
    <property type="project" value="InterPro"/>
</dbReference>
<dbReference type="OrthoDB" id="574459at2"/>
<dbReference type="InterPro" id="IPR008972">
    <property type="entry name" value="Cupredoxin"/>
</dbReference>
<dbReference type="AlphaFoldDB" id="A0A1H6FII0"/>
<sequence length="221" mass="24278">MNPTDFRAKVSQRNRRWRPRTKLVALGGGAGLVLFASAGLALAGETRTVTVGDNFFQPTEVRVAPGDTVEWRWVGRSPHNVAAEELAPVPFRSRIVTSGTFRRTFTTPGVYRYICQVHPREMRARVVVGNADTDRTPPRITSLSVRPAKGSVSVTVRFSEKVRAKVQLSGRSARSTIKTLGPGSAKLVFKGLRPGQYKVAVVAQDFAANRASKRSRSFTVR</sequence>
<proteinExistence type="predicted"/>
<dbReference type="GO" id="GO:0005507">
    <property type="term" value="F:copper ion binding"/>
    <property type="evidence" value="ECO:0007669"/>
    <property type="project" value="InterPro"/>
</dbReference>
<evidence type="ECO:0000259" key="3">
    <source>
        <dbReference type="Pfam" id="PF00127"/>
    </source>
</evidence>
<accession>A0A1H6FII0</accession>
<protein>
    <submittedName>
        <fullName evidence="4">Plastocyanin</fullName>
    </submittedName>
</protein>
<dbReference type="Pfam" id="PF00127">
    <property type="entry name" value="Copper-bind"/>
    <property type="match status" value="1"/>
</dbReference>